<comment type="caution">
    <text evidence="2">The sequence shown here is derived from an EMBL/GenBank/DDBJ whole genome shotgun (WGS) entry which is preliminary data.</text>
</comment>
<proteinExistence type="predicted"/>
<gene>
    <name evidence="2" type="ORF">PFISCL1PPCAC_9387</name>
</gene>
<dbReference type="EMBL" id="BTSY01000003">
    <property type="protein sequence ID" value="GMT18090.1"/>
    <property type="molecule type" value="Genomic_DNA"/>
</dbReference>
<accession>A0AAV5VJI5</accession>
<dbReference type="AlphaFoldDB" id="A0AAV5VJI5"/>
<reference evidence="2" key="1">
    <citation type="submission" date="2023-10" db="EMBL/GenBank/DDBJ databases">
        <title>Genome assembly of Pristionchus species.</title>
        <authorList>
            <person name="Yoshida K."/>
            <person name="Sommer R.J."/>
        </authorList>
    </citation>
    <scope>NUCLEOTIDE SEQUENCE</scope>
    <source>
        <strain evidence="2">RS5133</strain>
    </source>
</reference>
<name>A0AAV5VJI5_9BILA</name>
<feature type="non-terminal residue" evidence="2">
    <location>
        <position position="67"/>
    </location>
</feature>
<evidence type="ECO:0000256" key="1">
    <source>
        <dbReference type="SAM" id="MobiDB-lite"/>
    </source>
</evidence>
<dbReference type="Proteomes" id="UP001432322">
    <property type="component" value="Unassembled WGS sequence"/>
</dbReference>
<evidence type="ECO:0000313" key="2">
    <source>
        <dbReference type="EMBL" id="GMT18090.1"/>
    </source>
</evidence>
<feature type="non-terminal residue" evidence="2">
    <location>
        <position position="1"/>
    </location>
</feature>
<feature type="region of interest" description="Disordered" evidence="1">
    <location>
        <begin position="17"/>
        <end position="53"/>
    </location>
</feature>
<protein>
    <submittedName>
        <fullName evidence="2">Uncharacterized protein</fullName>
    </submittedName>
</protein>
<organism evidence="2 3">
    <name type="scientific">Pristionchus fissidentatus</name>
    <dbReference type="NCBI Taxonomy" id="1538716"/>
    <lineage>
        <taxon>Eukaryota</taxon>
        <taxon>Metazoa</taxon>
        <taxon>Ecdysozoa</taxon>
        <taxon>Nematoda</taxon>
        <taxon>Chromadorea</taxon>
        <taxon>Rhabditida</taxon>
        <taxon>Rhabditina</taxon>
        <taxon>Diplogasteromorpha</taxon>
        <taxon>Diplogasteroidea</taxon>
        <taxon>Neodiplogasteridae</taxon>
        <taxon>Pristionchus</taxon>
    </lineage>
</organism>
<keyword evidence="3" id="KW-1185">Reference proteome</keyword>
<evidence type="ECO:0000313" key="3">
    <source>
        <dbReference type="Proteomes" id="UP001432322"/>
    </source>
</evidence>
<feature type="compositionally biased region" description="Polar residues" evidence="1">
    <location>
        <begin position="17"/>
        <end position="37"/>
    </location>
</feature>
<sequence>ILTRDEICPDRMICPMNNSAQNENKSSHITTSLLNNSTRHEFSSPDDLVESNSFGDLRRRKRDVTAV</sequence>